<evidence type="ECO:0000313" key="4">
    <source>
        <dbReference type="Proteomes" id="UP000093925"/>
    </source>
</evidence>
<evidence type="ECO:0000313" key="3">
    <source>
        <dbReference type="EMBL" id="OBJ84373.1"/>
    </source>
</evidence>
<dbReference type="GeneID" id="61211907"/>
<accession>A0A1A3DIW9</accession>
<feature type="domain" description="CsbD-like" evidence="2">
    <location>
        <begin position="6"/>
        <end position="56"/>
    </location>
</feature>
<dbReference type="RefSeq" id="WP_065140738.1">
    <property type="nucleotide sequence ID" value="NZ_LZKS01000008.1"/>
</dbReference>
<sequence length="70" mass="7962">MATNNRLSNSAKFWGGRAKETVGRLTGDRRTQYEGVLDQAKANLKDTGLRLRDAVRGGRRPVRRQPRRQP</sequence>
<dbReference type="OrthoDB" id="2143260at2"/>
<evidence type="ECO:0000256" key="1">
    <source>
        <dbReference type="ARBA" id="ARBA00009129"/>
    </source>
</evidence>
<protein>
    <recommendedName>
        <fullName evidence="2">CsbD-like domain-containing protein</fullName>
    </recommendedName>
</protein>
<name>A0A1A3DIW9_MYCAS</name>
<comment type="caution">
    <text evidence="3">The sequence shown here is derived from an EMBL/GenBank/DDBJ whole genome shotgun (WGS) entry which is preliminary data.</text>
</comment>
<dbReference type="Proteomes" id="UP000093925">
    <property type="component" value="Unassembled WGS sequence"/>
</dbReference>
<dbReference type="EMBL" id="LZLM01000086">
    <property type="protein sequence ID" value="OBJ84373.1"/>
    <property type="molecule type" value="Genomic_DNA"/>
</dbReference>
<dbReference type="Gene3D" id="1.10.1470.10">
    <property type="entry name" value="YjbJ"/>
    <property type="match status" value="1"/>
</dbReference>
<gene>
    <name evidence="3" type="ORF">A5640_16005</name>
</gene>
<evidence type="ECO:0000259" key="2">
    <source>
        <dbReference type="Pfam" id="PF05532"/>
    </source>
</evidence>
<dbReference type="Pfam" id="PF05532">
    <property type="entry name" value="CsbD"/>
    <property type="match status" value="1"/>
</dbReference>
<reference evidence="3 4" key="1">
    <citation type="submission" date="2016-06" db="EMBL/GenBank/DDBJ databases">
        <authorList>
            <person name="Kjaerup R.B."/>
            <person name="Dalgaard T.S."/>
            <person name="Juul-Madsen H.R."/>
        </authorList>
    </citation>
    <scope>NUCLEOTIDE SEQUENCE [LARGE SCALE GENOMIC DNA]</scope>
    <source>
        <strain evidence="3 4">1276495.2</strain>
    </source>
</reference>
<dbReference type="SUPFAM" id="SSF69047">
    <property type="entry name" value="Hypothetical protein YjbJ"/>
    <property type="match status" value="1"/>
</dbReference>
<dbReference type="AlphaFoldDB" id="A0A1A3DIW9"/>
<proteinExistence type="inferred from homology"/>
<dbReference type="InterPro" id="IPR036629">
    <property type="entry name" value="YjbJ_sf"/>
</dbReference>
<organism evidence="3 4">
    <name type="scientific">Mycobacterium asiaticum</name>
    <dbReference type="NCBI Taxonomy" id="1790"/>
    <lineage>
        <taxon>Bacteria</taxon>
        <taxon>Bacillati</taxon>
        <taxon>Actinomycetota</taxon>
        <taxon>Actinomycetes</taxon>
        <taxon>Mycobacteriales</taxon>
        <taxon>Mycobacteriaceae</taxon>
        <taxon>Mycobacterium</taxon>
    </lineage>
</organism>
<comment type="similarity">
    <text evidence="1">Belongs to the UPF0337 (CsbD) family.</text>
</comment>
<dbReference type="InterPro" id="IPR008462">
    <property type="entry name" value="CsbD"/>
</dbReference>